<dbReference type="SUPFAM" id="SSF55729">
    <property type="entry name" value="Acyl-CoA N-acyltransferases (Nat)"/>
    <property type="match status" value="1"/>
</dbReference>
<organism evidence="4 5">
    <name type="scientific">Bradyrhizobium jicamae</name>
    <dbReference type="NCBI Taxonomy" id="280332"/>
    <lineage>
        <taxon>Bacteria</taxon>
        <taxon>Pseudomonadati</taxon>
        <taxon>Pseudomonadota</taxon>
        <taxon>Alphaproteobacteria</taxon>
        <taxon>Hyphomicrobiales</taxon>
        <taxon>Nitrobacteraceae</taxon>
        <taxon>Bradyrhizobium</taxon>
    </lineage>
</organism>
<dbReference type="Proteomes" id="UP000050863">
    <property type="component" value="Unassembled WGS sequence"/>
</dbReference>
<reference evidence="4 5" key="1">
    <citation type="submission" date="2014-03" db="EMBL/GenBank/DDBJ databases">
        <title>Bradyrhizobium valentinum sp. nov., isolated from effective nodules of Lupinus mariae-josephae, a lupine endemic of basic-lime soils in Eastern Spain.</title>
        <authorList>
            <person name="Duran D."/>
            <person name="Rey L."/>
            <person name="Navarro A."/>
            <person name="Busquets A."/>
            <person name="Imperial J."/>
            <person name="Ruiz-Argueso T."/>
        </authorList>
    </citation>
    <scope>NUCLEOTIDE SEQUENCE [LARGE SCALE GENOMIC DNA]</scope>
    <source>
        <strain evidence="4 5">PAC68</strain>
    </source>
</reference>
<keyword evidence="5" id="KW-1185">Reference proteome</keyword>
<keyword evidence="2" id="KW-0012">Acyltransferase</keyword>
<sequence length="131" mass="14881">MFAESGRTREALRPMTAAFNQWLAPRLGDGSYFGWMLEEAGVVIAGLGMMIIDWPPHPNHPADHRRAYILNVFVEPEHRGKGLAKRLMALAEARARELRVGYAILHSTKQGRPLYERLGWGPTSEMAIRWE</sequence>
<dbReference type="CDD" id="cd04301">
    <property type="entry name" value="NAT_SF"/>
    <property type="match status" value="1"/>
</dbReference>
<dbReference type="AlphaFoldDB" id="A0A0R3LSD2"/>
<evidence type="ECO:0000313" key="4">
    <source>
        <dbReference type="EMBL" id="KRR10708.1"/>
    </source>
</evidence>
<evidence type="ECO:0000313" key="5">
    <source>
        <dbReference type="Proteomes" id="UP000050863"/>
    </source>
</evidence>
<comment type="caution">
    <text evidence="4">The sequence shown here is derived from an EMBL/GenBank/DDBJ whole genome shotgun (WGS) entry which is preliminary data.</text>
</comment>
<dbReference type="STRING" id="280332.CQ12_19655"/>
<dbReference type="InterPro" id="IPR000182">
    <property type="entry name" value="GNAT_dom"/>
</dbReference>
<evidence type="ECO:0000259" key="3">
    <source>
        <dbReference type="PROSITE" id="PS51186"/>
    </source>
</evidence>
<dbReference type="InterPro" id="IPR050832">
    <property type="entry name" value="Bact_Acetyltransf"/>
</dbReference>
<dbReference type="PROSITE" id="PS51186">
    <property type="entry name" value="GNAT"/>
    <property type="match status" value="1"/>
</dbReference>
<keyword evidence="1 4" id="KW-0808">Transferase</keyword>
<name>A0A0R3LSD2_9BRAD</name>
<dbReference type="EMBL" id="LLXZ01000057">
    <property type="protein sequence ID" value="KRR10708.1"/>
    <property type="molecule type" value="Genomic_DNA"/>
</dbReference>
<dbReference type="InterPro" id="IPR016181">
    <property type="entry name" value="Acyl_CoA_acyltransferase"/>
</dbReference>
<evidence type="ECO:0000256" key="1">
    <source>
        <dbReference type="ARBA" id="ARBA00022679"/>
    </source>
</evidence>
<accession>A0A0R3LSD2</accession>
<dbReference type="GO" id="GO:0016747">
    <property type="term" value="F:acyltransferase activity, transferring groups other than amino-acyl groups"/>
    <property type="evidence" value="ECO:0007669"/>
    <property type="project" value="InterPro"/>
</dbReference>
<feature type="domain" description="N-acetyltransferase" evidence="3">
    <location>
        <begin position="1"/>
        <end position="131"/>
    </location>
</feature>
<gene>
    <name evidence="4" type="ORF">CQ12_19655</name>
</gene>
<protein>
    <submittedName>
        <fullName evidence="4">GNAT family acetyltransferase</fullName>
    </submittedName>
</protein>
<dbReference type="Pfam" id="PF00583">
    <property type="entry name" value="Acetyltransf_1"/>
    <property type="match status" value="1"/>
</dbReference>
<dbReference type="PANTHER" id="PTHR43877">
    <property type="entry name" value="AMINOALKYLPHOSPHONATE N-ACETYLTRANSFERASE-RELATED-RELATED"/>
    <property type="match status" value="1"/>
</dbReference>
<evidence type="ECO:0000256" key="2">
    <source>
        <dbReference type="ARBA" id="ARBA00023315"/>
    </source>
</evidence>
<dbReference type="Gene3D" id="3.40.630.30">
    <property type="match status" value="1"/>
</dbReference>
<proteinExistence type="predicted"/>